<evidence type="ECO:0000259" key="3">
    <source>
        <dbReference type="PROSITE" id="PS50887"/>
    </source>
</evidence>
<dbReference type="SMART" id="SM00052">
    <property type="entry name" value="EAL"/>
    <property type="match status" value="1"/>
</dbReference>
<dbReference type="NCBIfam" id="TIGR00254">
    <property type="entry name" value="GGDEF"/>
    <property type="match status" value="1"/>
</dbReference>
<dbReference type="CDD" id="cd01948">
    <property type="entry name" value="EAL"/>
    <property type="match status" value="1"/>
</dbReference>
<evidence type="ECO:0000256" key="1">
    <source>
        <dbReference type="SAM" id="Phobius"/>
    </source>
</evidence>
<dbReference type="SUPFAM" id="SSF141868">
    <property type="entry name" value="EAL domain-like"/>
    <property type="match status" value="1"/>
</dbReference>
<keyword evidence="1" id="KW-0812">Transmembrane</keyword>
<dbReference type="InterPro" id="IPR000160">
    <property type="entry name" value="GGDEF_dom"/>
</dbReference>
<keyword evidence="1" id="KW-0472">Membrane</keyword>
<name>A0A1K1P3W2_RUMFL</name>
<dbReference type="InterPro" id="IPR043128">
    <property type="entry name" value="Rev_trsase/Diguanyl_cyclase"/>
</dbReference>
<dbReference type="Proteomes" id="UP000183461">
    <property type="component" value="Unassembled WGS sequence"/>
</dbReference>
<dbReference type="CDD" id="cd01949">
    <property type="entry name" value="GGDEF"/>
    <property type="match status" value="1"/>
</dbReference>
<feature type="transmembrane region" description="Helical" evidence="1">
    <location>
        <begin position="174"/>
        <end position="194"/>
    </location>
</feature>
<dbReference type="GO" id="GO:0071111">
    <property type="term" value="F:cyclic-guanylate-specific phosphodiesterase activity"/>
    <property type="evidence" value="ECO:0007669"/>
    <property type="project" value="InterPro"/>
</dbReference>
<feature type="domain" description="GGDEF" evidence="3">
    <location>
        <begin position="365"/>
        <end position="496"/>
    </location>
</feature>
<feature type="transmembrane region" description="Helical" evidence="1">
    <location>
        <begin position="200"/>
        <end position="219"/>
    </location>
</feature>
<dbReference type="InterPro" id="IPR050706">
    <property type="entry name" value="Cyclic-di-GMP_PDE-like"/>
</dbReference>
<dbReference type="SMART" id="SM00267">
    <property type="entry name" value="GGDEF"/>
    <property type="match status" value="1"/>
</dbReference>
<dbReference type="SUPFAM" id="SSF55073">
    <property type="entry name" value="Nucleotide cyclase"/>
    <property type="match status" value="1"/>
</dbReference>
<accession>A0A1K1P3W2</accession>
<dbReference type="EMBL" id="FPIP01000007">
    <property type="protein sequence ID" value="SFW42482.1"/>
    <property type="molecule type" value="Genomic_DNA"/>
</dbReference>
<feature type="domain" description="EAL" evidence="2">
    <location>
        <begin position="505"/>
        <end position="757"/>
    </location>
</feature>
<feature type="transmembrane region" description="Helical" evidence="1">
    <location>
        <begin position="142"/>
        <end position="162"/>
    </location>
</feature>
<evidence type="ECO:0000313" key="5">
    <source>
        <dbReference type="Proteomes" id="UP000183461"/>
    </source>
</evidence>
<dbReference type="InterPro" id="IPR001633">
    <property type="entry name" value="EAL_dom"/>
</dbReference>
<dbReference type="RefSeq" id="WP_072300709.1">
    <property type="nucleotide sequence ID" value="NZ_FPIP01000007.1"/>
</dbReference>
<evidence type="ECO:0000313" key="4">
    <source>
        <dbReference type="EMBL" id="SFW42482.1"/>
    </source>
</evidence>
<feature type="transmembrane region" description="Helical" evidence="1">
    <location>
        <begin position="6"/>
        <end position="23"/>
    </location>
</feature>
<dbReference type="PANTHER" id="PTHR33121:SF71">
    <property type="entry name" value="OXYGEN SENSOR PROTEIN DOSP"/>
    <property type="match status" value="1"/>
</dbReference>
<organism evidence="4 5">
    <name type="scientific">Ruminococcus flavefaciens</name>
    <dbReference type="NCBI Taxonomy" id="1265"/>
    <lineage>
        <taxon>Bacteria</taxon>
        <taxon>Bacillati</taxon>
        <taxon>Bacillota</taxon>
        <taxon>Clostridia</taxon>
        <taxon>Eubacteriales</taxon>
        <taxon>Oscillospiraceae</taxon>
        <taxon>Ruminococcus</taxon>
    </lineage>
</organism>
<feature type="transmembrane region" description="Helical" evidence="1">
    <location>
        <begin position="99"/>
        <end position="122"/>
    </location>
</feature>
<dbReference type="AlphaFoldDB" id="A0A1K1P3W2"/>
<reference evidence="4 5" key="1">
    <citation type="submission" date="2016-11" db="EMBL/GenBank/DDBJ databases">
        <authorList>
            <person name="Jaros S."/>
            <person name="Januszkiewicz K."/>
            <person name="Wedrychowicz H."/>
        </authorList>
    </citation>
    <scope>NUCLEOTIDE SEQUENCE [LARGE SCALE GENOMIC DNA]</scope>
    <source>
        <strain evidence="4 5">YL228</strain>
    </source>
</reference>
<sequence>MRTVFSIIFAVLIIALGICSFIARRSKKPMGKAVALFEASFIVPVLGNLLIIGSNQRTIAMVGCYFFFLGFDMVMFSLINFTNKYCIGVGEGQKPPKFIYALLAFDAVQILLNPLFGHVFRLEKIMVDKLAYYRFIPNTGLIFHRIVDYGILAAVLLIFIVAIKRTPRIYSEKYLIILLSIIAEGIWQTFYILSRRPVDTSMIGFGVLGLLIFYFALYYRPLRLLDRMLSDIVSEMSEYLYIFDSSGNCIWANEQGFKLVELSAEQLDEVTGKLAKMFGSPDVNSSNQRIIGSGSDARYYTLEESRAVDNQKLSGTYLRIRDITEEQQRLKREMYDATHDLMTGLYTREYLYQRIFETMSANPDTEYYIVYVDVKNFKVVNDIFGTKFGDYAIIHIADWLRENIPKSGCYGRLAGDTFGVCIPKQEFDADFLEDKLAHFTIKSRLAVYGYHLLIHLGVYDVDKNDTNDISLMFDRAHLSLSNISDEYKTHIAYYDNEIREKLLWDQEISSQVYNAINTGQLRPYLQPIADRNGKLVGAEALVRWIHPDRGFLSPGMFIPVFEKNGMIVEVDKHMWRCACEILSRWQRQGIDLFISVNISPKDFYFVDVVGEIKKLAEEFRLDHSKLRIEITETVMMNDAENRMALLDEFRKSGFIVEMDDFGSGYSSLNMLKDMPVDVLKIDMKFLGKTSDKEKAKTIVKNIINLTKELGIVSLTEGVETAEQYEALEKMGCNLFQGYYFAKPMPVSDFEDFITSHSETGKSE</sequence>
<dbReference type="Gene3D" id="3.20.20.450">
    <property type="entry name" value="EAL domain"/>
    <property type="match status" value="1"/>
</dbReference>
<gene>
    <name evidence="4" type="ORF">SAMN02910280_2472</name>
</gene>
<dbReference type="InterPro" id="IPR029787">
    <property type="entry name" value="Nucleotide_cyclase"/>
</dbReference>
<dbReference type="PANTHER" id="PTHR33121">
    <property type="entry name" value="CYCLIC DI-GMP PHOSPHODIESTERASE PDEF"/>
    <property type="match status" value="1"/>
</dbReference>
<dbReference type="PROSITE" id="PS50887">
    <property type="entry name" value="GGDEF"/>
    <property type="match status" value="1"/>
</dbReference>
<dbReference type="Gene3D" id="3.30.70.270">
    <property type="match status" value="1"/>
</dbReference>
<feature type="transmembrane region" description="Helical" evidence="1">
    <location>
        <begin position="35"/>
        <end position="53"/>
    </location>
</feature>
<evidence type="ECO:0000259" key="2">
    <source>
        <dbReference type="PROSITE" id="PS50883"/>
    </source>
</evidence>
<dbReference type="InterPro" id="IPR031621">
    <property type="entry name" value="HisKA_7TM"/>
</dbReference>
<feature type="transmembrane region" description="Helical" evidence="1">
    <location>
        <begin position="59"/>
        <end position="79"/>
    </location>
</feature>
<proteinExistence type="predicted"/>
<dbReference type="Pfam" id="PF00563">
    <property type="entry name" value="EAL"/>
    <property type="match status" value="1"/>
</dbReference>
<dbReference type="InterPro" id="IPR035919">
    <property type="entry name" value="EAL_sf"/>
</dbReference>
<dbReference type="PROSITE" id="PS50883">
    <property type="entry name" value="EAL"/>
    <property type="match status" value="1"/>
</dbReference>
<dbReference type="Pfam" id="PF16927">
    <property type="entry name" value="HisKA_7TM"/>
    <property type="match status" value="1"/>
</dbReference>
<keyword evidence="1" id="KW-1133">Transmembrane helix</keyword>
<protein>
    <submittedName>
        <fullName evidence="4">Diguanylate cyclase (GGDEF) domain-containing protein</fullName>
    </submittedName>
</protein>
<dbReference type="Pfam" id="PF00990">
    <property type="entry name" value="GGDEF"/>
    <property type="match status" value="1"/>
</dbReference>